<organism evidence="2 3">
    <name type="scientific">Aspergillus oryzae</name>
    <name type="common">Yellow koji mold</name>
    <dbReference type="NCBI Taxonomy" id="5062"/>
    <lineage>
        <taxon>Eukaryota</taxon>
        <taxon>Fungi</taxon>
        <taxon>Dikarya</taxon>
        <taxon>Ascomycota</taxon>
        <taxon>Pezizomycotina</taxon>
        <taxon>Eurotiomycetes</taxon>
        <taxon>Eurotiomycetidae</taxon>
        <taxon>Eurotiales</taxon>
        <taxon>Aspergillaceae</taxon>
        <taxon>Aspergillus</taxon>
        <taxon>Aspergillus subgen. Circumdati</taxon>
    </lineage>
</organism>
<dbReference type="Proteomes" id="UP001165205">
    <property type="component" value="Unassembled WGS sequence"/>
</dbReference>
<proteinExistence type="predicted"/>
<sequence length="139" mass="15032">MNMKVFAILSGLFATSVVAGVMQNANGQPDNQVYLTNLEPYCCNDGGLCGATEGVSSWPVLEKRLSVYSANLMCHANSVRAAGLCVVIAKGWWTRTRKNNVSKDVVAPATLMRFRIFLPTQQKKGSQTESQKLGTACIS</sequence>
<dbReference type="AlphaFoldDB" id="A0AAN4YC55"/>
<comment type="caution">
    <text evidence="2">The sequence shown here is derived from an EMBL/GenBank/DDBJ whole genome shotgun (WGS) entry which is preliminary data.</text>
</comment>
<evidence type="ECO:0000256" key="1">
    <source>
        <dbReference type="SAM" id="SignalP"/>
    </source>
</evidence>
<gene>
    <name evidence="2" type="ORF">Aory04_000264800</name>
</gene>
<name>A0AAN4YC55_ASPOZ</name>
<protein>
    <submittedName>
        <fullName evidence="2">Unnamed protein product</fullName>
    </submittedName>
</protein>
<feature type="signal peptide" evidence="1">
    <location>
        <begin position="1"/>
        <end position="19"/>
    </location>
</feature>
<accession>A0AAN4YC55</accession>
<feature type="chain" id="PRO_5042920519" evidence="1">
    <location>
        <begin position="20"/>
        <end position="139"/>
    </location>
</feature>
<evidence type="ECO:0000313" key="3">
    <source>
        <dbReference type="Proteomes" id="UP001165205"/>
    </source>
</evidence>
<dbReference type="EMBL" id="BSYA01000020">
    <property type="protein sequence ID" value="GMG25662.1"/>
    <property type="molecule type" value="Genomic_DNA"/>
</dbReference>
<reference evidence="2" key="1">
    <citation type="submission" date="2023-04" db="EMBL/GenBank/DDBJ databases">
        <title>Aspergillus oryzae NBRC 4228.</title>
        <authorList>
            <person name="Ichikawa N."/>
            <person name="Sato H."/>
            <person name="Tonouchi N."/>
        </authorList>
    </citation>
    <scope>NUCLEOTIDE SEQUENCE</scope>
    <source>
        <strain evidence="2">NBRC 4228</strain>
    </source>
</reference>
<evidence type="ECO:0000313" key="2">
    <source>
        <dbReference type="EMBL" id="GMG25662.1"/>
    </source>
</evidence>
<keyword evidence="1" id="KW-0732">Signal</keyword>